<dbReference type="GO" id="GO:0010487">
    <property type="term" value="F:thermospermine synthase activity"/>
    <property type="evidence" value="ECO:0007669"/>
    <property type="project" value="TreeGrafter"/>
</dbReference>
<feature type="domain" description="PABS" evidence="8">
    <location>
        <begin position="468"/>
        <end position="722"/>
    </location>
</feature>
<evidence type="ECO:0000256" key="5">
    <source>
        <dbReference type="SAM" id="MobiDB-lite"/>
    </source>
</evidence>
<gene>
    <name evidence="9" type="ORF">SEMRO_159_G071840.1</name>
</gene>
<dbReference type="Pfam" id="PF00856">
    <property type="entry name" value="SET"/>
    <property type="match status" value="1"/>
</dbReference>
<dbReference type="InterPro" id="IPR029063">
    <property type="entry name" value="SAM-dependent_MTases_sf"/>
</dbReference>
<dbReference type="EMBL" id="CAICTM010000158">
    <property type="protein sequence ID" value="CAB9503216.1"/>
    <property type="molecule type" value="Genomic_DNA"/>
</dbReference>
<dbReference type="Pfam" id="PF01564">
    <property type="entry name" value="Spermine_synth"/>
    <property type="match status" value="1"/>
</dbReference>
<evidence type="ECO:0000313" key="10">
    <source>
        <dbReference type="Proteomes" id="UP001153069"/>
    </source>
</evidence>
<evidence type="ECO:0000259" key="8">
    <source>
        <dbReference type="PROSITE" id="PS51006"/>
    </source>
</evidence>
<evidence type="ECO:0000256" key="4">
    <source>
        <dbReference type="PROSITE-ProRule" id="PRU00354"/>
    </source>
</evidence>
<accession>A0A9N8H6V8</accession>
<evidence type="ECO:0000259" key="7">
    <source>
        <dbReference type="PROSITE" id="PS50280"/>
    </source>
</evidence>
<dbReference type="SUPFAM" id="SSF82199">
    <property type="entry name" value="SET domain"/>
    <property type="match status" value="1"/>
</dbReference>
<evidence type="ECO:0000313" key="9">
    <source>
        <dbReference type="EMBL" id="CAB9503216.1"/>
    </source>
</evidence>
<reference evidence="9" key="1">
    <citation type="submission" date="2020-06" db="EMBL/GenBank/DDBJ databases">
        <authorList>
            <consortium name="Plant Systems Biology data submission"/>
        </authorList>
    </citation>
    <scope>NUCLEOTIDE SEQUENCE</scope>
    <source>
        <strain evidence="9">D6</strain>
    </source>
</reference>
<dbReference type="Gene3D" id="3.40.50.150">
    <property type="entry name" value="Vaccinia Virus protein VP39"/>
    <property type="match status" value="1"/>
</dbReference>
<name>A0A9N8H6V8_9STRA</name>
<dbReference type="Gene3D" id="3.90.1410.10">
    <property type="entry name" value="set domain protein methyltransferase, domain 1"/>
    <property type="match status" value="1"/>
</dbReference>
<feature type="compositionally biased region" description="Low complexity" evidence="5">
    <location>
        <begin position="219"/>
        <end position="231"/>
    </location>
</feature>
<dbReference type="Proteomes" id="UP001153069">
    <property type="component" value="Unassembled WGS sequence"/>
</dbReference>
<proteinExistence type="inferred from homology"/>
<evidence type="ECO:0000256" key="2">
    <source>
        <dbReference type="ARBA" id="ARBA00022679"/>
    </source>
</evidence>
<keyword evidence="10" id="KW-1185">Reference proteome</keyword>
<dbReference type="PROSITE" id="PS51006">
    <property type="entry name" value="PABS_2"/>
    <property type="match status" value="1"/>
</dbReference>
<keyword evidence="6" id="KW-0732">Signal</keyword>
<evidence type="ECO:0000256" key="1">
    <source>
        <dbReference type="ARBA" id="ARBA00007867"/>
    </source>
</evidence>
<dbReference type="OrthoDB" id="42873at2759"/>
<keyword evidence="2 4" id="KW-0808">Transferase</keyword>
<feature type="signal peptide" evidence="6">
    <location>
        <begin position="1"/>
        <end position="24"/>
    </location>
</feature>
<dbReference type="PANTHER" id="PTHR43317:SF1">
    <property type="entry name" value="THERMOSPERMINE SYNTHASE ACAULIS5"/>
    <property type="match status" value="1"/>
</dbReference>
<keyword evidence="3 4" id="KW-0620">Polyamine biosynthesis</keyword>
<comment type="caution">
    <text evidence="9">The sequence shown here is derived from an EMBL/GenBank/DDBJ whole genome shotgun (WGS) entry which is preliminary data.</text>
</comment>
<feature type="active site" description="Proton acceptor" evidence="4">
    <location>
        <position position="640"/>
    </location>
</feature>
<dbReference type="GO" id="GO:0006596">
    <property type="term" value="P:polyamine biosynthetic process"/>
    <property type="evidence" value="ECO:0007669"/>
    <property type="project" value="UniProtKB-UniRule"/>
</dbReference>
<evidence type="ECO:0000256" key="6">
    <source>
        <dbReference type="SAM" id="SignalP"/>
    </source>
</evidence>
<comment type="similarity">
    <text evidence="1">Belongs to the spermidine/spermine synthase family.</text>
</comment>
<feature type="chain" id="PRO_5040276654" evidence="6">
    <location>
        <begin position="25"/>
        <end position="1426"/>
    </location>
</feature>
<dbReference type="SUPFAM" id="SSF53335">
    <property type="entry name" value="S-adenosyl-L-methionine-dependent methyltransferases"/>
    <property type="match status" value="1"/>
</dbReference>
<dbReference type="CDD" id="cd10527">
    <property type="entry name" value="SET_LSMT"/>
    <property type="match status" value="1"/>
</dbReference>
<dbReference type="InterPro" id="IPR001214">
    <property type="entry name" value="SET_dom"/>
</dbReference>
<dbReference type="InterPro" id="IPR030374">
    <property type="entry name" value="PABS"/>
</dbReference>
<evidence type="ECO:0000256" key="3">
    <source>
        <dbReference type="ARBA" id="ARBA00023115"/>
    </source>
</evidence>
<sequence>MVSQPRIGLVWSLLLPLIIIPSHAAVNHGQALIQWLRQHERGYFSPKITMHSTTGSSDGSTNDEDVRNGVFAEEFIAQNETLVVIPKEYLLRASSGPYTDDTSVDMCDTTWNLVREYYQGESSLFAPYIDYVMGHMRSTTTRDADRHRLPADWSDEGLALMETIVGGEMEPSELWNVDFRQSCREHDLKQLHKNVKEIILQVQNKSKSCEGEDQECTDTTSTSTTTNNNNNHRQEFNEMLLIVQEAWRTVIARSWNEVMVPIYDMMNHRNGHWHNADQLTSAHDKEQDLIVVALRDIQKGEQVYISYNECDDLDCEGMAHKYVLQQIFKDYGFVEQYPRRWRFDSFGGEVVEDDSEAVVFEIDLVNDNDDGVDDPDLKLTWLSEEPMTLAKMHFFHGHLHKQRRLLPFVEQSLQELEYSSERDTIEDYYDALVTALEMVVAYADSTPKKVPDLTSALDDLQVHGVKPGMPFSEQQEEEEELFVCGGDTTSYMGEASYEQIGDITSQYQGITFEYNEEIEDVCLYLSGWLQTCTSWRPHYHESVVHYPTRFIPTLKRVIYLGGGDNMLLHEILKYEDSLEVVFGMELDQEVVRSSFKHMGTQPHFDNPKVQWWFGDATKSLSMLLEQGDEFYGTFDLVIVDLQTNVAETLMVTHDKTIMDVAMQLLQPEGILARNEDFYPRRSTGFAAYEVDLEFLDVPQLCQQSITIGSTNVDFLTKELTGHGVETVYLNVSSLDDGTDKFARWLNYRNNDIPDPSCDGSADGEKDQKERGFGVHMILEVEDTQIAKEKPEKIQAKISNVMAGIGLTELTTNEAPNNDNLAVMLFVEGYVAVQVFPDQKYIALDVKLYSHFGKLEPARKELVAVLSSNADKPSSSSLRIVSGGMFGVPKASSRGKQAPTCGEKGTLDAAAVEGIADAAITTIVQKAALFGGKSEPVVAVVCPDEESSCVALGALRNAGFKNLIPLMGCADLSDSSSDDLEKINACALAAAAALLESVERVGKIDNIVVDVNASKVMGQILHKILRDKPQRLELLQEAYAVLSLSFEVSASSWRQALLERFQTEFDIHTTAQRGVVLFESKSNSLEVGLFSTGSRGVFHDVATFLKEVEEETSLVGHLRKVDDGVLQYAADFLPNVVGSTSDFDRGDATKQWLNQNAVGHQTILQFEIQPSESPLEGGTKILINYNVDVWKGRWALGQVVEERDGGGYAVIVDGEEEEQETSRDRLRKFENESPLEVRQPVLIRRNGFWSQGAVIEQLPEEGMFKIRGYDSDGDVMTVHRKDLVARFEAADEAETASLSSTIVHETFSSALSSVEIDIDKKDGRHDLQVSGGISEGCVITAFWPDGHAVTTWDGRGHIDISVFTFEEDDIMRDELAVSIMTHLPFLKPTSRDEMPRGTGRVVNFNSEAQESPHWLLELETPEAPSAE</sequence>
<feature type="region of interest" description="Disordered" evidence="5">
    <location>
        <begin position="209"/>
        <end position="231"/>
    </location>
</feature>
<protein>
    <submittedName>
        <fullName evidence="9">Polyamine aminopropyltransferase</fullName>
    </submittedName>
</protein>
<dbReference type="PANTHER" id="PTHR43317">
    <property type="entry name" value="THERMOSPERMINE SYNTHASE ACAULIS5"/>
    <property type="match status" value="1"/>
</dbReference>
<organism evidence="9 10">
    <name type="scientific">Seminavis robusta</name>
    <dbReference type="NCBI Taxonomy" id="568900"/>
    <lineage>
        <taxon>Eukaryota</taxon>
        <taxon>Sar</taxon>
        <taxon>Stramenopiles</taxon>
        <taxon>Ochrophyta</taxon>
        <taxon>Bacillariophyta</taxon>
        <taxon>Bacillariophyceae</taxon>
        <taxon>Bacillariophycidae</taxon>
        <taxon>Naviculales</taxon>
        <taxon>Naviculaceae</taxon>
        <taxon>Seminavis</taxon>
    </lineage>
</organism>
<feature type="domain" description="SET" evidence="7">
    <location>
        <begin position="46"/>
        <end position="308"/>
    </location>
</feature>
<dbReference type="InterPro" id="IPR046341">
    <property type="entry name" value="SET_dom_sf"/>
</dbReference>
<dbReference type="PROSITE" id="PS50280">
    <property type="entry name" value="SET"/>
    <property type="match status" value="1"/>
</dbReference>